<evidence type="ECO:0000256" key="5">
    <source>
        <dbReference type="ARBA" id="ARBA00022825"/>
    </source>
</evidence>
<evidence type="ECO:0000256" key="3">
    <source>
        <dbReference type="ARBA" id="ARBA00022729"/>
    </source>
</evidence>
<evidence type="ECO:0000256" key="8">
    <source>
        <dbReference type="SAM" id="MobiDB-lite"/>
    </source>
</evidence>
<organism evidence="11 12">
    <name type="scientific">Qipengyuania aquimaris</name>
    <dbReference type="NCBI Taxonomy" id="255984"/>
    <lineage>
        <taxon>Bacteria</taxon>
        <taxon>Pseudomonadati</taxon>
        <taxon>Pseudomonadota</taxon>
        <taxon>Alphaproteobacteria</taxon>
        <taxon>Sphingomonadales</taxon>
        <taxon>Erythrobacteraceae</taxon>
        <taxon>Qipengyuania</taxon>
    </lineage>
</organism>
<feature type="active site" description="Charge relay system" evidence="6">
    <location>
        <position position="140"/>
    </location>
</feature>
<accession>A0A6I4TKV2</accession>
<dbReference type="Proteomes" id="UP000432727">
    <property type="component" value="Unassembled WGS sequence"/>
</dbReference>
<feature type="compositionally biased region" description="Pro residues" evidence="8">
    <location>
        <begin position="38"/>
        <end position="68"/>
    </location>
</feature>
<feature type="domain" description="Peptidase S8/S53" evidence="10">
    <location>
        <begin position="98"/>
        <end position="382"/>
    </location>
</feature>
<dbReference type="InterPro" id="IPR036852">
    <property type="entry name" value="Peptidase_S8/S53_dom_sf"/>
</dbReference>
<dbReference type="InterPro" id="IPR023827">
    <property type="entry name" value="Peptidase_S8_Asp-AS"/>
</dbReference>
<dbReference type="AlphaFoldDB" id="A0A6I4TKV2"/>
<feature type="signal peptide" evidence="9">
    <location>
        <begin position="1"/>
        <end position="25"/>
    </location>
</feature>
<dbReference type="GO" id="GO:0004252">
    <property type="term" value="F:serine-type endopeptidase activity"/>
    <property type="evidence" value="ECO:0007669"/>
    <property type="project" value="UniProtKB-UniRule"/>
</dbReference>
<comment type="similarity">
    <text evidence="1 6 7">Belongs to the peptidase S8 family.</text>
</comment>
<dbReference type="GO" id="GO:0006508">
    <property type="term" value="P:proteolysis"/>
    <property type="evidence" value="ECO:0007669"/>
    <property type="project" value="UniProtKB-KW"/>
</dbReference>
<keyword evidence="12" id="KW-1185">Reference proteome</keyword>
<feature type="active site" description="Charge relay system" evidence="6">
    <location>
        <position position="107"/>
    </location>
</feature>
<dbReference type="PROSITE" id="PS00136">
    <property type="entry name" value="SUBTILASE_ASP"/>
    <property type="match status" value="1"/>
</dbReference>
<dbReference type="PROSITE" id="PS51257">
    <property type="entry name" value="PROKAR_LIPOPROTEIN"/>
    <property type="match status" value="1"/>
</dbReference>
<dbReference type="SUPFAM" id="SSF52743">
    <property type="entry name" value="Subtilisin-like"/>
    <property type="match status" value="1"/>
</dbReference>
<keyword evidence="3 9" id="KW-0732">Signal</keyword>
<comment type="caution">
    <text evidence="11">The sequence shown here is derived from an EMBL/GenBank/DDBJ whole genome shotgun (WGS) entry which is preliminary data.</text>
</comment>
<dbReference type="EMBL" id="WTYI01000001">
    <property type="protein sequence ID" value="MXO95869.1"/>
    <property type="molecule type" value="Genomic_DNA"/>
</dbReference>
<gene>
    <name evidence="11" type="ORF">GRI34_05465</name>
</gene>
<evidence type="ECO:0000256" key="1">
    <source>
        <dbReference type="ARBA" id="ARBA00011073"/>
    </source>
</evidence>
<name>A0A6I4TKV2_9SPHN</name>
<dbReference type="PANTHER" id="PTHR43806:SF11">
    <property type="entry name" value="CEREVISIN-RELATED"/>
    <property type="match status" value="1"/>
</dbReference>
<dbReference type="InterPro" id="IPR050131">
    <property type="entry name" value="Peptidase_S8_subtilisin-like"/>
</dbReference>
<dbReference type="InterPro" id="IPR023828">
    <property type="entry name" value="Peptidase_S8_Ser-AS"/>
</dbReference>
<dbReference type="Pfam" id="PF00082">
    <property type="entry name" value="Peptidase_S8"/>
    <property type="match status" value="1"/>
</dbReference>
<dbReference type="PROSITE" id="PS00138">
    <property type="entry name" value="SUBTILASE_SER"/>
    <property type="match status" value="1"/>
</dbReference>
<feature type="region of interest" description="Disordered" evidence="8">
    <location>
        <begin position="28"/>
        <end position="83"/>
    </location>
</feature>
<keyword evidence="5 6" id="KW-0720">Serine protease</keyword>
<dbReference type="PANTHER" id="PTHR43806">
    <property type="entry name" value="PEPTIDASE S8"/>
    <property type="match status" value="1"/>
</dbReference>
<dbReference type="Gene3D" id="3.40.50.200">
    <property type="entry name" value="Peptidase S8/S53 domain"/>
    <property type="match status" value="1"/>
</dbReference>
<evidence type="ECO:0000313" key="11">
    <source>
        <dbReference type="EMBL" id="MXO95869.1"/>
    </source>
</evidence>
<feature type="active site" description="Charge relay system" evidence="6">
    <location>
        <position position="334"/>
    </location>
</feature>
<protein>
    <submittedName>
        <fullName evidence="11">S8 family serine peptidase</fullName>
    </submittedName>
</protein>
<evidence type="ECO:0000256" key="7">
    <source>
        <dbReference type="RuleBase" id="RU003355"/>
    </source>
</evidence>
<dbReference type="InterPro" id="IPR034061">
    <property type="entry name" value="Peptidases_S8_Autotransporter"/>
</dbReference>
<keyword evidence="2 6" id="KW-0645">Protease</keyword>
<evidence type="ECO:0000256" key="6">
    <source>
        <dbReference type="PROSITE-ProRule" id="PRU01240"/>
    </source>
</evidence>
<evidence type="ECO:0000256" key="4">
    <source>
        <dbReference type="ARBA" id="ARBA00022801"/>
    </source>
</evidence>
<evidence type="ECO:0000313" key="12">
    <source>
        <dbReference type="Proteomes" id="UP000432727"/>
    </source>
</evidence>
<dbReference type="InterPro" id="IPR015500">
    <property type="entry name" value="Peptidase_S8_subtilisin-rel"/>
</dbReference>
<evidence type="ECO:0000259" key="10">
    <source>
        <dbReference type="Pfam" id="PF00082"/>
    </source>
</evidence>
<dbReference type="PROSITE" id="PS51892">
    <property type="entry name" value="SUBTILASE"/>
    <property type="match status" value="1"/>
</dbReference>
<reference evidence="11 12" key="1">
    <citation type="submission" date="2019-12" db="EMBL/GenBank/DDBJ databases">
        <title>Genomic-based taxomic classification of the family Erythrobacteraceae.</title>
        <authorList>
            <person name="Xu L."/>
        </authorList>
    </citation>
    <scope>NUCLEOTIDE SEQUENCE [LARGE SCALE GENOMIC DNA]</scope>
    <source>
        <strain evidence="11 12">JCM 12189</strain>
    </source>
</reference>
<sequence length="807" mass="83781">MKNQSTRSNLLRACAALSVVPLVYACGGGGSSDRPISTPRPAPSPTPSPSPTPAPSPTPTPTPTPTPAPSSFQTNEFRESDGPEFHGAITAWENGATGSGSIIAVIDSGIDLDSPEFANRIHPQSQDVAGNRSVEGEDDHGTNVSLVAAAARNGSGILGMAFDAEILALRADAPGSCATDTPDDPSLGCSFFDRDIARGIDVAINAGATVVNLSLGGQSPGTAVLDAVRRASAAGVVIVVSSGNYGDGSDPDFDQFQPTPFASDIRAAGGDNVIIVGSVDANGQFSDFANPAGDDSQFYLAARGERICCVYENGEIYIEQTPQGQFVILFSGTSFAAPQVAGAVALIRQAFPNLTGAEIVSLLFESARDGGAAGTDAIFGRGILDVAQAFRPAGAMSIPGTSVPLAVNQPTGIGSPAMGDALTSQGILAVVATDKYARAFAVDLGVGMKDARPDNDRLRAALAPGSRRHSAQQGPLTMAFSVTDRFSARGGVAEPRGLLLSKRETDTARLLAGRVIARLSPKLDFAFSVNEGAHGLSAQLAGAFEPAFLIAGSGASASAFQSRDQRAFAAGYDLAPGVRAVATFERGHVGFVGDTFLLDRQPELFDRLGFTRSGIEFSAQGLPIDSSISFDWMREDNTLLGGWFGGALGGSGSQSLSMTARFARSFANRWRLAGAWQSGWSFADEAGLVANSNGLTTSGWSVDLQRQGALGPADSVAFRLSQPLRVERGGLNLRVPTSYDYATETASFSNRRLSLTPTGRELVGELRWAGPVSFGWGGASLFYRHEPDHIADSPAEVGAAASFNARF</sequence>
<dbReference type="InterPro" id="IPR000209">
    <property type="entry name" value="Peptidase_S8/S53_dom"/>
</dbReference>
<dbReference type="CDD" id="cd04848">
    <property type="entry name" value="Peptidases_S8_Autotransporter_serine_protease_like"/>
    <property type="match status" value="1"/>
</dbReference>
<dbReference type="PRINTS" id="PR00723">
    <property type="entry name" value="SUBTILISIN"/>
</dbReference>
<evidence type="ECO:0000256" key="9">
    <source>
        <dbReference type="SAM" id="SignalP"/>
    </source>
</evidence>
<keyword evidence="4 6" id="KW-0378">Hydrolase</keyword>
<feature type="chain" id="PRO_5026307770" evidence="9">
    <location>
        <begin position="26"/>
        <end position="807"/>
    </location>
</feature>
<proteinExistence type="inferred from homology"/>
<dbReference type="OrthoDB" id="5405281at2"/>
<evidence type="ECO:0000256" key="2">
    <source>
        <dbReference type="ARBA" id="ARBA00022670"/>
    </source>
</evidence>